<dbReference type="Proteomes" id="UP001519344">
    <property type="component" value="Unassembled WGS sequence"/>
</dbReference>
<proteinExistence type="predicted"/>
<evidence type="ECO:0000313" key="1">
    <source>
        <dbReference type="EMBL" id="MBP1967485.1"/>
    </source>
</evidence>
<dbReference type="EMBL" id="JAGGKV010000035">
    <property type="protein sequence ID" value="MBP1967485.1"/>
    <property type="molecule type" value="Genomic_DNA"/>
</dbReference>
<reference evidence="1 2" key="1">
    <citation type="submission" date="2021-03" db="EMBL/GenBank/DDBJ databases">
        <title>Genomic Encyclopedia of Type Strains, Phase IV (KMG-IV): sequencing the most valuable type-strain genomes for metagenomic binning, comparative biology and taxonomic classification.</title>
        <authorList>
            <person name="Goeker M."/>
        </authorList>
    </citation>
    <scope>NUCLEOTIDE SEQUENCE [LARGE SCALE GENOMIC DNA]</scope>
    <source>
        <strain evidence="1 2">DSM 24950</strain>
    </source>
</reference>
<name>A0ABS4I9E2_9BACL</name>
<evidence type="ECO:0000313" key="2">
    <source>
        <dbReference type="Proteomes" id="UP001519344"/>
    </source>
</evidence>
<comment type="caution">
    <text evidence="1">The sequence shown here is derived from an EMBL/GenBank/DDBJ whole genome shotgun (WGS) entry which is preliminary data.</text>
</comment>
<protein>
    <submittedName>
        <fullName evidence="1">Uncharacterized protein</fullName>
    </submittedName>
</protein>
<keyword evidence="2" id="KW-1185">Reference proteome</keyword>
<sequence>MKADMKKNVLLNRYHFLMWAKTGDILYLKLIGNMISQ</sequence>
<accession>A0ABS4I9E2</accession>
<organism evidence="1 2">
    <name type="scientific">Paenibacillus aceris</name>
    <dbReference type="NCBI Taxonomy" id="869555"/>
    <lineage>
        <taxon>Bacteria</taxon>
        <taxon>Bacillati</taxon>
        <taxon>Bacillota</taxon>
        <taxon>Bacilli</taxon>
        <taxon>Bacillales</taxon>
        <taxon>Paenibacillaceae</taxon>
        <taxon>Paenibacillus</taxon>
    </lineage>
</organism>
<gene>
    <name evidence="1" type="ORF">J2Z65_006757</name>
</gene>